<dbReference type="Proteomes" id="UP000184225">
    <property type="component" value="Unassembled WGS sequence"/>
</dbReference>
<proteinExistence type="predicted"/>
<keyword evidence="2" id="KW-1185">Reference proteome</keyword>
<protein>
    <submittedName>
        <fullName evidence="1">Uncharacterized protein</fullName>
    </submittedName>
</protein>
<dbReference type="STRING" id="579105.SAMN04488096_10810"/>
<gene>
    <name evidence="1" type="ORF">SAMN04488096_10810</name>
</gene>
<dbReference type="OrthoDB" id="1121857at2"/>
<dbReference type="EMBL" id="FQYY01000008">
    <property type="protein sequence ID" value="SHJ08717.1"/>
    <property type="molecule type" value="Genomic_DNA"/>
</dbReference>
<evidence type="ECO:0000313" key="2">
    <source>
        <dbReference type="Proteomes" id="UP000184225"/>
    </source>
</evidence>
<name>A0A1M6GFM4_9FLAO</name>
<dbReference type="RefSeq" id="WP_073152363.1">
    <property type="nucleotide sequence ID" value="NZ_FQYY01000008.1"/>
</dbReference>
<accession>A0A1M6GFM4</accession>
<organism evidence="1 2">
    <name type="scientific">Mesonia phycicola</name>
    <dbReference type="NCBI Taxonomy" id="579105"/>
    <lineage>
        <taxon>Bacteria</taxon>
        <taxon>Pseudomonadati</taxon>
        <taxon>Bacteroidota</taxon>
        <taxon>Flavobacteriia</taxon>
        <taxon>Flavobacteriales</taxon>
        <taxon>Flavobacteriaceae</taxon>
        <taxon>Mesonia</taxon>
    </lineage>
</organism>
<sequence length="88" mass="9936">MASVKTLKRDLNYVMGDIIEAAYIHQVVNPDEDHSKSDQIVEDAISSFDNLIVEINKKNVENPGAHFKNISKELEVKANDLVTRLNEL</sequence>
<dbReference type="AlphaFoldDB" id="A0A1M6GFM4"/>
<reference evidence="1 2" key="1">
    <citation type="submission" date="2016-11" db="EMBL/GenBank/DDBJ databases">
        <authorList>
            <person name="Jaros S."/>
            <person name="Januszkiewicz K."/>
            <person name="Wedrychowicz H."/>
        </authorList>
    </citation>
    <scope>NUCLEOTIDE SEQUENCE [LARGE SCALE GENOMIC DNA]</scope>
    <source>
        <strain evidence="1 2">DSM 21425</strain>
    </source>
</reference>
<evidence type="ECO:0000313" key="1">
    <source>
        <dbReference type="EMBL" id="SHJ08717.1"/>
    </source>
</evidence>